<accession>A0A9D1U942</accession>
<gene>
    <name evidence="1" type="ORF">H9874_02970</name>
</gene>
<dbReference type="InterPro" id="IPR011101">
    <property type="entry name" value="DUF5131"/>
</dbReference>
<evidence type="ECO:0000313" key="1">
    <source>
        <dbReference type="EMBL" id="HIW78091.1"/>
    </source>
</evidence>
<organism evidence="1 2">
    <name type="scientific">Candidatus Bilophila faecipullorum</name>
    <dbReference type="NCBI Taxonomy" id="2838482"/>
    <lineage>
        <taxon>Bacteria</taxon>
        <taxon>Pseudomonadati</taxon>
        <taxon>Thermodesulfobacteriota</taxon>
        <taxon>Desulfovibrionia</taxon>
        <taxon>Desulfovibrionales</taxon>
        <taxon>Desulfovibrionaceae</taxon>
        <taxon>Bilophila</taxon>
    </lineage>
</organism>
<comment type="caution">
    <text evidence="1">The sequence shown here is derived from an EMBL/GenBank/DDBJ whole genome shotgun (WGS) entry which is preliminary data.</text>
</comment>
<evidence type="ECO:0000313" key="2">
    <source>
        <dbReference type="Proteomes" id="UP000824264"/>
    </source>
</evidence>
<dbReference type="AlphaFoldDB" id="A0A9D1U942"/>
<name>A0A9D1U942_9BACT</name>
<proteinExistence type="predicted"/>
<dbReference type="EMBL" id="DXGI01000106">
    <property type="protein sequence ID" value="HIW78091.1"/>
    <property type="molecule type" value="Genomic_DNA"/>
</dbReference>
<sequence length="237" mass="27215">MSQWNPWHGCRKISPGCRHCYVFRMDAAHGRDASQVRRTGDFDAPLRKRRNGEYRLPAGETVYTCFTSDFFLPEADGWRPEAWRMIRLRQDADFFIVTKRADRIAPLLPPDWGEGYSNVILCCTCEDQARADFRLPFFLSLPLRYRRIICEPLLERIDLAPYLASGIDGVIVGGESGPEARLCDYAWVLDIRRQCAEAGVTFSFKQTGARFLKDGRLYRLPRALQHPQAKRAGIDLP</sequence>
<dbReference type="Proteomes" id="UP000824264">
    <property type="component" value="Unassembled WGS sequence"/>
</dbReference>
<dbReference type="Pfam" id="PF07505">
    <property type="entry name" value="DUF5131"/>
    <property type="match status" value="1"/>
</dbReference>
<reference evidence="1" key="1">
    <citation type="journal article" date="2021" name="PeerJ">
        <title>Extensive microbial diversity within the chicken gut microbiome revealed by metagenomics and culture.</title>
        <authorList>
            <person name="Gilroy R."/>
            <person name="Ravi A."/>
            <person name="Getino M."/>
            <person name="Pursley I."/>
            <person name="Horton D.L."/>
            <person name="Alikhan N.F."/>
            <person name="Baker D."/>
            <person name="Gharbi K."/>
            <person name="Hall N."/>
            <person name="Watson M."/>
            <person name="Adriaenssens E.M."/>
            <person name="Foster-Nyarko E."/>
            <person name="Jarju S."/>
            <person name="Secka A."/>
            <person name="Antonio M."/>
            <person name="Oren A."/>
            <person name="Chaudhuri R.R."/>
            <person name="La Ragione R."/>
            <person name="Hildebrand F."/>
            <person name="Pallen M.J."/>
        </authorList>
    </citation>
    <scope>NUCLEOTIDE SEQUENCE</scope>
    <source>
        <strain evidence="1">ChiSxjej5B17-1746</strain>
    </source>
</reference>
<protein>
    <submittedName>
        <fullName evidence="1">Phage Gp37/Gp68 family protein</fullName>
    </submittedName>
</protein>
<reference evidence="1" key="2">
    <citation type="submission" date="2021-04" db="EMBL/GenBank/DDBJ databases">
        <authorList>
            <person name="Gilroy R."/>
        </authorList>
    </citation>
    <scope>NUCLEOTIDE SEQUENCE</scope>
    <source>
        <strain evidence="1">ChiSxjej5B17-1746</strain>
    </source>
</reference>